<comment type="similarity">
    <text evidence="1">Belongs to the universal ribosomal protein uS19 family.</text>
</comment>
<dbReference type="InterPro" id="IPR047867">
    <property type="entry name" value="Ribosomal_uL22_bac/org-type"/>
</dbReference>
<keyword evidence="4 5" id="KW-0687">Ribonucleoprotein</keyword>
<dbReference type="SUPFAM" id="SSF54843">
    <property type="entry name" value="Ribosomal protein L22"/>
    <property type="match status" value="1"/>
</dbReference>
<protein>
    <submittedName>
        <fullName evidence="6">Uncharacterized protein</fullName>
    </submittedName>
</protein>
<dbReference type="InterPro" id="IPR023575">
    <property type="entry name" value="Ribosomal_uS19_SF"/>
</dbReference>
<proteinExistence type="inferred from homology"/>
<comment type="similarity">
    <text evidence="2 5">Belongs to the universal ribosomal protein uL22 family.</text>
</comment>
<evidence type="ECO:0000256" key="3">
    <source>
        <dbReference type="ARBA" id="ARBA00022980"/>
    </source>
</evidence>
<evidence type="ECO:0000256" key="1">
    <source>
        <dbReference type="ARBA" id="ARBA00007345"/>
    </source>
</evidence>
<dbReference type="Pfam" id="PF00237">
    <property type="entry name" value="Ribosomal_L22"/>
    <property type="match status" value="1"/>
</dbReference>
<dbReference type="PANTHER" id="PTHR13501">
    <property type="entry name" value="CHLOROPLAST 50S RIBOSOMAL PROTEIN L22-RELATED"/>
    <property type="match status" value="1"/>
</dbReference>
<keyword evidence="3 5" id="KW-0689">Ribosomal protein</keyword>
<dbReference type="GO" id="GO:0003735">
    <property type="term" value="F:structural constituent of ribosome"/>
    <property type="evidence" value="ECO:0000318"/>
    <property type="project" value="GO_Central"/>
</dbReference>
<evidence type="ECO:0000256" key="5">
    <source>
        <dbReference type="RuleBase" id="RU004005"/>
    </source>
</evidence>
<organism evidence="6 7">
    <name type="scientific">Populus trichocarpa</name>
    <name type="common">Western balsam poplar</name>
    <name type="synonym">Populus balsamifera subsp. trichocarpa</name>
    <dbReference type="NCBI Taxonomy" id="3694"/>
    <lineage>
        <taxon>Eukaryota</taxon>
        <taxon>Viridiplantae</taxon>
        <taxon>Streptophyta</taxon>
        <taxon>Embryophyta</taxon>
        <taxon>Tracheophyta</taxon>
        <taxon>Spermatophyta</taxon>
        <taxon>Magnoliopsida</taxon>
        <taxon>eudicotyledons</taxon>
        <taxon>Gunneridae</taxon>
        <taxon>Pentapetalae</taxon>
        <taxon>rosids</taxon>
        <taxon>fabids</taxon>
        <taxon>Malpighiales</taxon>
        <taxon>Salicaceae</taxon>
        <taxon>Saliceae</taxon>
        <taxon>Populus</taxon>
    </lineage>
</organism>
<accession>A0A2K1Y5J8</accession>
<dbReference type="GO" id="GO:0006412">
    <property type="term" value="P:translation"/>
    <property type="evidence" value="ECO:0000318"/>
    <property type="project" value="GO_Central"/>
</dbReference>
<dbReference type="Proteomes" id="UP000006729">
    <property type="component" value="Chromosome 13"/>
</dbReference>
<dbReference type="AlphaFoldDB" id="A0A2K1Y5J8"/>
<dbReference type="SUPFAM" id="SSF54570">
    <property type="entry name" value="Ribosomal protein S19"/>
    <property type="match status" value="1"/>
</dbReference>
<evidence type="ECO:0000256" key="2">
    <source>
        <dbReference type="ARBA" id="ARBA00009451"/>
    </source>
</evidence>
<dbReference type="InterPro" id="IPR036394">
    <property type="entry name" value="Ribosomal_uL22_sf"/>
</dbReference>
<evidence type="ECO:0000313" key="7">
    <source>
        <dbReference type="Proteomes" id="UP000006729"/>
    </source>
</evidence>
<gene>
    <name evidence="6" type="ORF">POPTR_013G140300</name>
</gene>
<dbReference type="InterPro" id="IPR001063">
    <property type="entry name" value="Ribosomal_uL22"/>
</dbReference>
<dbReference type="EMBL" id="CM009302">
    <property type="protein sequence ID" value="PNT08300.1"/>
    <property type="molecule type" value="Genomic_DNA"/>
</dbReference>
<dbReference type="Gene3D" id="3.90.470.10">
    <property type="entry name" value="Ribosomal protein L22/L17"/>
    <property type="match status" value="1"/>
</dbReference>
<dbReference type="InParanoid" id="A0A2K1Y5J8"/>
<dbReference type="PANTHER" id="PTHR13501:SF10">
    <property type="entry name" value="LARGE RIBOSOMAL SUBUNIT PROTEIN UL22M"/>
    <property type="match status" value="1"/>
</dbReference>
<dbReference type="GO" id="GO:0015934">
    <property type="term" value="C:large ribosomal subunit"/>
    <property type="evidence" value="ECO:0000318"/>
    <property type="project" value="GO_Central"/>
</dbReference>
<sequence length="93" mass="10905">MIGHTIAIHNGKEHLPIYITDPSLVISKAEVNEGATMKKFKPRARGRSYLIKRQTCHISIVWRIYHMKNMKKISTKNMKNITYTKKTETYKDK</sequence>
<evidence type="ECO:0000313" key="6">
    <source>
        <dbReference type="EMBL" id="PNT08300.1"/>
    </source>
</evidence>
<dbReference type="STRING" id="3694.A0A2K1Y5J8"/>
<evidence type="ECO:0000256" key="4">
    <source>
        <dbReference type="ARBA" id="ARBA00023274"/>
    </source>
</evidence>
<name>A0A2K1Y5J8_POPTR</name>
<keyword evidence="7" id="KW-1185">Reference proteome</keyword>
<reference evidence="6 7" key="1">
    <citation type="journal article" date="2006" name="Science">
        <title>The genome of black cottonwood, Populus trichocarpa (Torr. &amp; Gray).</title>
        <authorList>
            <person name="Tuskan G.A."/>
            <person name="Difazio S."/>
            <person name="Jansson S."/>
            <person name="Bohlmann J."/>
            <person name="Grigoriev I."/>
            <person name="Hellsten U."/>
            <person name="Putnam N."/>
            <person name="Ralph S."/>
            <person name="Rombauts S."/>
            <person name="Salamov A."/>
            <person name="Schein J."/>
            <person name="Sterck L."/>
            <person name="Aerts A."/>
            <person name="Bhalerao R.R."/>
            <person name="Bhalerao R.P."/>
            <person name="Blaudez D."/>
            <person name="Boerjan W."/>
            <person name="Brun A."/>
            <person name="Brunner A."/>
            <person name="Busov V."/>
            <person name="Campbell M."/>
            <person name="Carlson J."/>
            <person name="Chalot M."/>
            <person name="Chapman J."/>
            <person name="Chen G.L."/>
            <person name="Cooper D."/>
            <person name="Coutinho P.M."/>
            <person name="Couturier J."/>
            <person name="Covert S."/>
            <person name="Cronk Q."/>
            <person name="Cunningham R."/>
            <person name="Davis J."/>
            <person name="Degroeve S."/>
            <person name="Dejardin A."/>
            <person name="Depamphilis C."/>
            <person name="Detter J."/>
            <person name="Dirks B."/>
            <person name="Dubchak I."/>
            <person name="Duplessis S."/>
            <person name="Ehlting J."/>
            <person name="Ellis B."/>
            <person name="Gendler K."/>
            <person name="Goodstein D."/>
            <person name="Gribskov M."/>
            <person name="Grimwood J."/>
            <person name="Groover A."/>
            <person name="Gunter L."/>
            <person name="Hamberger B."/>
            <person name="Heinze B."/>
            <person name="Helariutta Y."/>
            <person name="Henrissat B."/>
            <person name="Holligan D."/>
            <person name="Holt R."/>
            <person name="Huang W."/>
            <person name="Islam-Faridi N."/>
            <person name="Jones S."/>
            <person name="Jones-Rhoades M."/>
            <person name="Jorgensen R."/>
            <person name="Joshi C."/>
            <person name="Kangasjarvi J."/>
            <person name="Karlsson J."/>
            <person name="Kelleher C."/>
            <person name="Kirkpatrick R."/>
            <person name="Kirst M."/>
            <person name="Kohler A."/>
            <person name="Kalluri U."/>
            <person name="Larimer F."/>
            <person name="Leebens-Mack J."/>
            <person name="Leple J.C."/>
            <person name="Locascio P."/>
            <person name="Lou Y."/>
            <person name="Lucas S."/>
            <person name="Martin F."/>
            <person name="Montanini B."/>
            <person name="Napoli C."/>
            <person name="Nelson D.R."/>
            <person name="Nelson C."/>
            <person name="Nieminen K."/>
            <person name="Nilsson O."/>
            <person name="Pereda V."/>
            <person name="Peter G."/>
            <person name="Philippe R."/>
            <person name="Pilate G."/>
            <person name="Poliakov A."/>
            <person name="Razumovskaya J."/>
            <person name="Richardson P."/>
            <person name="Rinaldi C."/>
            <person name="Ritland K."/>
            <person name="Rouze P."/>
            <person name="Ryaboy D."/>
            <person name="Schmutz J."/>
            <person name="Schrader J."/>
            <person name="Segerman B."/>
            <person name="Shin H."/>
            <person name="Siddiqui A."/>
            <person name="Sterky F."/>
            <person name="Terry A."/>
            <person name="Tsai C.J."/>
            <person name="Uberbacher E."/>
            <person name="Unneberg P."/>
            <person name="Vahala J."/>
            <person name="Wall K."/>
            <person name="Wessler S."/>
            <person name="Yang G."/>
            <person name="Yin T."/>
            <person name="Douglas C."/>
            <person name="Marra M."/>
            <person name="Sandberg G."/>
            <person name="Van de Peer Y."/>
            <person name="Rokhsar D."/>
        </authorList>
    </citation>
    <scope>NUCLEOTIDE SEQUENCE [LARGE SCALE GENOMIC DNA]</scope>
    <source>
        <strain evidence="7">cv. Nisqually</strain>
    </source>
</reference>